<evidence type="ECO:0000313" key="2">
    <source>
        <dbReference type="Proteomes" id="UP000693946"/>
    </source>
</evidence>
<name>A0AAV6PQD9_SOLSE</name>
<gene>
    <name evidence="1" type="ORF">JOB18_001808</name>
</gene>
<dbReference type="EMBL" id="JAGKHQ010000209">
    <property type="protein sequence ID" value="KAG7471443.1"/>
    <property type="molecule type" value="Genomic_DNA"/>
</dbReference>
<comment type="caution">
    <text evidence="1">The sequence shown here is derived from an EMBL/GenBank/DDBJ whole genome shotgun (WGS) entry which is preliminary data.</text>
</comment>
<organism evidence="1 2">
    <name type="scientific">Solea senegalensis</name>
    <name type="common">Senegalese sole</name>
    <dbReference type="NCBI Taxonomy" id="28829"/>
    <lineage>
        <taxon>Eukaryota</taxon>
        <taxon>Metazoa</taxon>
        <taxon>Chordata</taxon>
        <taxon>Craniata</taxon>
        <taxon>Vertebrata</taxon>
        <taxon>Euteleostomi</taxon>
        <taxon>Actinopterygii</taxon>
        <taxon>Neopterygii</taxon>
        <taxon>Teleostei</taxon>
        <taxon>Neoteleostei</taxon>
        <taxon>Acanthomorphata</taxon>
        <taxon>Carangaria</taxon>
        <taxon>Pleuronectiformes</taxon>
        <taxon>Pleuronectoidei</taxon>
        <taxon>Soleidae</taxon>
        <taxon>Solea</taxon>
    </lineage>
</organism>
<sequence>MEKTDRVMRGEAKETPSVCVMTFQGKPQLEADRRLKNSQIRSCQAYQRDEASG</sequence>
<evidence type="ECO:0000313" key="1">
    <source>
        <dbReference type="EMBL" id="KAG7471443.1"/>
    </source>
</evidence>
<dbReference type="Proteomes" id="UP000693946">
    <property type="component" value="Unassembled WGS sequence"/>
</dbReference>
<accession>A0AAV6PQD9</accession>
<proteinExistence type="predicted"/>
<reference evidence="1 2" key="1">
    <citation type="journal article" date="2021" name="Sci. Rep.">
        <title>Chromosome anchoring in Senegalese sole (Solea senegalensis) reveals sex-associated markers and genome rearrangements in flatfish.</title>
        <authorList>
            <person name="Guerrero-Cozar I."/>
            <person name="Gomez-Garrido J."/>
            <person name="Berbel C."/>
            <person name="Martinez-Blanch J.F."/>
            <person name="Alioto T."/>
            <person name="Claros M.G."/>
            <person name="Gagnaire P.A."/>
            <person name="Manchado M."/>
        </authorList>
    </citation>
    <scope>NUCLEOTIDE SEQUENCE [LARGE SCALE GENOMIC DNA]</scope>
    <source>
        <strain evidence="1">Sse05_10M</strain>
    </source>
</reference>
<protein>
    <submittedName>
        <fullName evidence="1">Uncharacterized protein</fullName>
    </submittedName>
</protein>
<dbReference type="AlphaFoldDB" id="A0AAV6PQD9"/>
<keyword evidence="2" id="KW-1185">Reference proteome</keyword>